<name>A0ABT9PLL9_9HYPH</name>
<evidence type="ECO:0000313" key="3">
    <source>
        <dbReference type="Proteomes" id="UP001241472"/>
    </source>
</evidence>
<sequence length="241" mass="25945">MENADQAKIAQGGWPSLLFIVGCFFLYLCGIHLGQIAAIADPWPDNMAAMLSNAPFSTRVFRGAGFVIFILFTTLTLAGSPAFRSLASLMDATRKRFSRLDRRHAAIIIGVCIFGLPLLLGAEMLLPKFFSGVGLLMFGGALLINRGIAGCAVLGVAWVMAGTLVSDDVARRFRDIDETCRPGARIVLQNGENLACTSVQKLGLYDGLLIRSETGSTFVPTEELEPQSVIKAVGQIGRIMF</sequence>
<proteinExistence type="predicted"/>
<dbReference type="RefSeq" id="WP_306829917.1">
    <property type="nucleotide sequence ID" value="NZ_JAUSRF010000001.1"/>
</dbReference>
<feature type="transmembrane region" description="Helical" evidence="1">
    <location>
        <begin position="60"/>
        <end position="83"/>
    </location>
</feature>
<dbReference type="Proteomes" id="UP001241472">
    <property type="component" value="Unassembled WGS sequence"/>
</dbReference>
<feature type="transmembrane region" description="Helical" evidence="1">
    <location>
        <begin position="17"/>
        <end position="40"/>
    </location>
</feature>
<protein>
    <submittedName>
        <fullName evidence="2">Uncharacterized protein</fullName>
    </submittedName>
</protein>
<keyword evidence="1" id="KW-0472">Membrane</keyword>
<comment type="caution">
    <text evidence="2">The sequence shown here is derived from an EMBL/GenBank/DDBJ whole genome shotgun (WGS) entry which is preliminary data.</text>
</comment>
<evidence type="ECO:0000256" key="1">
    <source>
        <dbReference type="SAM" id="Phobius"/>
    </source>
</evidence>
<keyword evidence="3" id="KW-1185">Reference proteome</keyword>
<feature type="transmembrane region" description="Helical" evidence="1">
    <location>
        <begin position="104"/>
        <end position="122"/>
    </location>
</feature>
<accession>A0ABT9PLL9</accession>
<evidence type="ECO:0000313" key="2">
    <source>
        <dbReference type="EMBL" id="MDP9835362.1"/>
    </source>
</evidence>
<dbReference type="EMBL" id="JAUSRF010000001">
    <property type="protein sequence ID" value="MDP9835362.1"/>
    <property type="molecule type" value="Genomic_DNA"/>
</dbReference>
<organism evidence="2 3">
    <name type="scientific">Neorhizobium huautlense</name>
    <dbReference type="NCBI Taxonomy" id="67774"/>
    <lineage>
        <taxon>Bacteria</taxon>
        <taxon>Pseudomonadati</taxon>
        <taxon>Pseudomonadota</taxon>
        <taxon>Alphaproteobacteria</taxon>
        <taxon>Hyphomicrobiales</taxon>
        <taxon>Rhizobiaceae</taxon>
        <taxon>Rhizobium/Agrobacterium group</taxon>
        <taxon>Neorhizobium</taxon>
    </lineage>
</organism>
<feature type="transmembrane region" description="Helical" evidence="1">
    <location>
        <begin position="142"/>
        <end position="165"/>
    </location>
</feature>
<keyword evidence="1" id="KW-1133">Transmembrane helix</keyword>
<gene>
    <name evidence="2" type="ORF">J2T09_000103</name>
</gene>
<reference evidence="2 3" key="1">
    <citation type="submission" date="2023-07" db="EMBL/GenBank/DDBJ databases">
        <title>Sorghum-associated microbial communities from plants grown in Nebraska, USA.</title>
        <authorList>
            <person name="Schachtman D."/>
        </authorList>
    </citation>
    <scope>NUCLEOTIDE SEQUENCE [LARGE SCALE GENOMIC DNA]</scope>
    <source>
        <strain evidence="2 3">DS1307</strain>
    </source>
</reference>
<keyword evidence="1" id="KW-0812">Transmembrane</keyword>